<evidence type="ECO:0000313" key="1">
    <source>
        <dbReference type="EMBL" id="KTB44805.1"/>
    </source>
</evidence>
<sequence length="110" mass="12695">MSAATATAPVEDESLGALSQLLLECFRRIHQNFCIKLHESYENPEPYLLQLLDEDLQEFAQITDQYPWVFENPSEWEMLCINLQTMLSDLRALHEQAIASTHQGHMPIVH</sequence>
<organism evidence="1 2">
    <name type="scientific">Moniliophthora roreri</name>
    <name type="common">Frosty pod rot fungus</name>
    <name type="synonym">Monilia roreri</name>
    <dbReference type="NCBI Taxonomy" id="221103"/>
    <lineage>
        <taxon>Eukaryota</taxon>
        <taxon>Fungi</taxon>
        <taxon>Dikarya</taxon>
        <taxon>Basidiomycota</taxon>
        <taxon>Agaricomycotina</taxon>
        <taxon>Agaricomycetes</taxon>
        <taxon>Agaricomycetidae</taxon>
        <taxon>Agaricales</taxon>
        <taxon>Marasmiineae</taxon>
        <taxon>Marasmiaceae</taxon>
        <taxon>Moniliophthora</taxon>
    </lineage>
</organism>
<gene>
    <name evidence="1" type="ORF">WG66_2618</name>
</gene>
<protein>
    <submittedName>
        <fullName evidence="1">Uncharacterized protein</fullName>
    </submittedName>
</protein>
<dbReference type="Proteomes" id="UP000054988">
    <property type="component" value="Unassembled WGS sequence"/>
</dbReference>
<evidence type="ECO:0000313" key="2">
    <source>
        <dbReference type="Proteomes" id="UP000054988"/>
    </source>
</evidence>
<proteinExistence type="predicted"/>
<name>A0A0W0G8J2_MONRR</name>
<dbReference type="EMBL" id="LATX01000844">
    <property type="protein sequence ID" value="KTB44805.1"/>
    <property type="molecule type" value="Genomic_DNA"/>
</dbReference>
<comment type="caution">
    <text evidence="1">The sequence shown here is derived from an EMBL/GenBank/DDBJ whole genome shotgun (WGS) entry which is preliminary data.</text>
</comment>
<reference evidence="1 2" key="1">
    <citation type="submission" date="2015-12" db="EMBL/GenBank/DDBJ databases">
        <title>Draft genome sequence of Moniliophthora roreri, the causal agent of frosty pod rot of cacao.</title>
        <authorList>
            <person name="Aime M.C."/>
            <person name="Diaz-Valderrama J.R."/>
            <person name="Kijpornyongpan T."/>
            <person name="Phillips-Mora W."/>
        </authorList>
    </citation>
    <scope>NUCLEOTIDE SEQUENCE [LARGE SCALE GENOMIC DNA]</scope>
    <source>
        <strain evidence="1 2">MCA 2952</strain>
    </source>
</reference>
<accession>A0A0W0G8J2</accession>
<dbReference type="AlphaFoldDB" id="A0A0W0G8J2"/>